<dbReference type="PROSITE" id="PS50206">
    <property type="entry name" value="RHODANESE_3"/>
    <property type="match status" value="3"/>
</dbReference>
<keyword evidence="5" id="KW-1185">Reference proteome</keyword>
<feature type="domain" description="Rhodanese" evidence="3">
    <location>
        <begin position="48"/>
        <end position="151"/>
    </location>
</feature>
<feature type="chain" id="PRO_5020842012" evidence="2">
    <location>
        <begin position="30"/>
        <end position="556"/>
    </location>
</feature>
<feature type="domain" description="Rhodanese" evidence="3">
    <location>
        <begin position="183"/>
        <end position="291"/>
    </location>
</feature>
<evidence type="ECO:0000313" key="5">
    <source>
        <dbReference type="Proteomes" id="UP000295361"/>
    </source>
</evidence>
<dbReference type="AlphaFoldDB" id="A0A4R6QRS6"/>
<dbReference type="SMART" id="SM00450">
    <property type="entry name" value="RHOD"/>
    <property type="match status" value="3"/>
</dbReference>
<dbReference type="Proteomes" id="UP000295361">
    <property type="component" value="Unassembled WGS sequence"/>
</dbReference>
<dbReference type="SUPFAM" id="SSF52821">
    <property type="entry name" value="Rhodanese/Cell cycle control phosphatase"/>
    <property type="match status" value="4"/>
</dbReference>
<keyword evidence="1" id="KW-0677">Repeat</keyword>
<dbReference type="Pfam" id="PF00581">
    <property type="entry name" value="Rhodanese"/>
    <property type="match status" value="2"/>
</dbReference>
<dbReference type="EMBL" id="SNXS01000001">
    <property type="protein sequence ID" value="TDP74017.1"/>
    <property type="molecule type" value="Genomic_DNA"/>
</dbReference>
<organism evidence="4 5">
    <name type="scientific">Roseateles toxinivorans</name>
    <dbReference type="NCBI Taxonomy" id="270368"/>
    <lineage>
        <taxon>Bacteria</taxon>
        <taxon>Pseudomonadati</taxon>
        <taxon>Pseudomonadota</taxon>
        <taxon>Betaproteobacteria</taxon>
        <taxon>Burkholderiales</taxon>
        <taxon>Sphaerotilaceae</taxon>
        <taxon>Roseateles</taxon>
    </lineage>
</organism>
<evidence type="ECO:0000256" key="2">
    <source>
        <dbReference type="SAM" id="SignalP"/>
    </source>
</evidence>
<keyword evidence="2" id="KW-0732">Signal</keyword>
<dbReference type="PROSITE" id="PS51257">
    <property type="entry name" value="PROKAR_LIPOPROTEIN"/>
    <property type="match status" value="1"/>
</dbReference>
<dbReference type="RefSeq" id="WP_166651791.1">
    <property type="nucleotide sequence ID" value="NZ_SNXS01000001.1"/>
</dbReference>
<comment type="caution">
    <text evidence="4">The sequence shown here is derived from an EMBL/GenBank/DDBJ whole genome shotgun (WGS) entry which is preliminary data.</text>
</comment>
<evidence type="ECO:0000259" key="3">
    <source>
        <dbReference type="PROSITE" id="PS50206"/>
    </source>
</evidence>
<dbReference type="GO" id="GO:0016740">
    <property type="term" value="F:transferase activity"/>
    <property type="evidence" value="ECO:0007669"/>
    <property type="project" value="UniProtKB-KW"/>
</dbReference>
<dbReference type="InterPro" id="IPR001763">
    <property type="entry name" value="Rhodanese-like_dom"/>
</dbReference>
<gene>
    <name evidence="4" type="ORF">DES47_10163</name>
</gene>
<proteinExistence type="predicted"/>
<feature type="domain" description="Rhodanese" evidence="3">
    <location>
        <begin position="322"/>
        <end position="424"/>
    </location>
</feature>
<evidence type="ECO:0000256" key="1">
    <source>
        <dbReference type="ARBA" id="ARBA00022737"/>
    </source>
</evidence>
<name>A0A4R6QRS6_9BURK</name>
<sequence length="556" mass="60978">MPKSVSNRWSQWILLALASCLLMLQPAWAQQGRQGHLVNVAWLEQALKSGEVLLLDASVTPLYTAKHIAGAVSVDLYRYGNREVAPEVMERRLQSWGVSPGRKIVIYDQGGTNMATRLFFDLYYQGVPAEDLFILDGGLAKWQADGGAVTQEAVPPQPGTFRLQAVRDEVRVRLPEFLNAAGDPANHAVVDALEPGYYVGEAKFFDRAGHVPNAIMLPGEDFYNADKTFKSPEEIARMVGYLGIRPEQQIHSYCGGGVAASVPFFALKFILNYPKVKLYRESQLEWLQDSRGLPLWTEAAPQLKRDMSWLNGWGSRMMRTYGGSKINVIDVRPPEAYRLGHVPYALSLPAELFSGSLDKPAALAERLGPAGVNPDTETVIVSDGGLNPHSALAYLMFQRLGHQRVSVLMDSVDEWGLKGLPLAKEATVVGAPKAPQDMAVPASVYPVRLRDDVLVRDAKSSKGRYPKVFIASGQAAPADGGDVRRHGKTVHLPYKELLNADGSPKAAKDIWKALVKAGVPRYAEIVCFSDDPGEAAVNYYILKLMGFPDVKVLLQG</sequence>
<dbReference type="InterPro" id="IPR051126">
    <property type="entry name" value="Thiosulfate_sulfurtransferase"/>
</dbReference>
<dbReference type="InterPro" id="IPR036873">
    <property type="entry name" value="Rhodanese-like_dom_sf"/>
</dbReference>
<accession>A0A4R6QRS6</accession>
<evidence type="ECO:0000313" key="4">
    <source>
        <dbReference type="EMBL" id="TDP74017.1"/>
    </source>
</evidence>
<feature type="signal peptide" evidence="2">
    <location>
        <begin position="1"/>
        <end position="29"/>
    </location>
</feature>
<protein>
    <submittedName>
        <fullName evidence="4">3-mercaptopyruvate sulfurtransferase SseA</fullName>
    </submittedName>
</protein>
<dbReference type="PANTHER" id="PTHR43855:SF1">
    <property type="entry name" value="THIOSULFATE SULFURTRANSFERASE"/>
    <property type="match status" value="1"/>
</dbReference>
<dbReference type="InParanoid" id="A0A4R6QRS6"/>
<keyword evidence="4" id="KW-0670">Pyruvate</keyword>
<dbReference type="PANTHER" id="PTHR43855">
    <property type="entry name" value="THIOSULFATE SULFURTRANSFERASE"/>
    <property type="match status" value="1"/>
</dbReference>
<dbReference type="Gene3D" id="3.40.250.10">
    <property type="entry name" value="Rhodanese-like domain"/>
    <property type="match status" value="4"/>
</dbReference>
<keyword evidence="4" id="KW-0808">Transferase</keyword>
<reference evidence="4 5" key="1">
    <citation type="submission" date="2019-03" db="EMBL/GenBank/DDBJ databases">
        <title>Genomic Encyclopedia of Type Strains, Phase IV (KMG-IV): sequencing the most valuable type-strain genomes for metagenomic binning, comparative biology and taxonomic classification.</title>
        <authorList>
            <person name="Goeker M."/>
        </authorList>
    </citation>
    <scope>NUCLEOTIDE SEQUENCE [LARGE SCALE GENOMIC DNA]</scope>
    <source>
        <strain evidence="4 5">DSM 16998</strain>
    </source>
</reference>
<dbReference type="CDD" id="cd00158">
    <property type="entry name" value="RHOD"/>
    <property type="match status" value="1"/>
</dbReference>